<dbReference type="AlphaFoldDB" id="M5F3S3"/>
<evidence type="ECO:0000256" key="1">
    <source>
        <dbReference type="SAM" id="MobiDB-lite"/>
    </source>
</evidence>
<evidence type="ECO:0000313" key="2">
    <source>
        <dbReference type="EMBL" id="CCV06511.1"/>
    </source>
</evidence>
<accession>M5F3S3</accession>
<feature type="compositionally biased region" description="Basic and acidic residues" evidence="1">
    <location>
        <begin position="7"/>
        <end position="24"/>
    </location>
</feature>
<keyword evidence="3" id="KW-1185">Reference proteome</keyword>
<feature type="region of interest" description="Disordered" evidence="1">
    <location>
        <begin position="1"/>
        <end position="33"/>
    </location>
</feature>
<reference evidence="2 3" key="1">
    <citation type="submission" date="2013-02" db="EMBL/GenBank/DDBJ databases">
        <authorList>
            <person name="Genoscope - CEA"/>
        </authorList>
    </citation>
    <scope>NUCLEOTIDE SEQUENCE [LARGE SCALE GENOMIC DNA]</scope>
    <source>
        <strain evidence="2 3">STM 2683</strain>
    </source>
</reference>
<dbReference type="EMBL" id="CAUM01000098">
    <property type="protein sequence ID" value="CCV06511.1"/>
    <property type="molecule type" value="Genomic_DNA"/>
</dbReference>
<gene>
    <name evidence="2" type="ORF">MESS2_320037</name>
</gene>
<dbReference type="Proteomes" id="UP000012062">
    <property type="component" value="Unassembled WGS sequence"/>
</dbReference>
<comment type="caution">
    <text evidence="2">The sequence shown here is derived from an EMBL/GenBank/DDBJ whole genome shotgun (WGS) entry which is preliminary data.</text>
</comment>
<organism evidence="2 3">
    <name type="scientific">Mesorhizobium metallidurans STM 2683</name>
    <dbReference type="NCBI Taxonomy" id="1297569"/>
    <lineage>
        <taxon>Bacteria</taxon>
        <taxon>Pseudomonadati</taxon>
        <taxon>Pseudomonadota</taxon>
        <taxon>Alphaproteobacteria</taxon>
        <taxon>Hyphomicrobiales</taxon>
        <taxon>Phyllobacteriaceae</taxon>
        <taxon>Mesorhizobium</taxon>
    </lineage>
</organism>
<protein>
    <submittedName>
        <fullName evidence="2">Uncharacterized protein</fullName>
    </submittedName>
</protein>
<evidence type="ECO:0000313" key="3">
    <source>
        <dbReference type="Proteomes" id="UP000012062"/>
    </source>
</evidence>
<proteinExistence type="predicted"/>
<dbReference type="STRING" id="1297569.MESS2_320037"/>
<sequence>MSHLSASRREDTETFSRRKNEKINQGRPVLGTKAGQFQGLKTRVPLTLKMRSQRYLSLQGKFLKWPAHD</sequence>
<name>M5F3S3_9HYPH</name>